<reference evidence="1" key="1">
    <citation type="journal article" date="2020" name="Stud. Mycol.">
        <title>101 Dothideomycetes genomes: a test case for predicting lifestyles and emergence of pathogens.</title>
        <authorList>
            <person name="Haridas S."/>
            <person name="Albert R."/>
            <person name="Binder M."/>
            <person name="Bloem J."/>
            <person name="Labutti K."/>
            <person name="Salamov A."/>
            <person name="Andreopoulos B."/>
            <person name="Baker S."/>
            <person name="Barry K."/>
            <person name="Bills G."/>
            <person name="Bluhm B."/>
            <person name="Cannon C."/>
            <person name="Castanera R."/>
            <person name="Culley D."/>
            <person name="Daum C."/>
            <person name="Ezra D."/>
            <person name="Gonzalez J."/>
            <person name="Henrissat B."/>
            <person name="Kuo A."/>
            <person name="Liang C."/>
            <person name="Lipzen A."/>
            <person name="Lutzoni F."/>
            <person name="Magnuson J."/>
            <person name="Mondo S."/>
            <person name="Nolan M."/>
            <person name="Ohm R."/>
            <person name="Pangilinan J."/>
            <person name="Park H.-J."/>
            <person name="Ramirez L."/>
            <person name="Alfaro M."/>
            <person name="Sun H."/>
            <person name="Tritt A."/>
            <person name="Yoshinaga Y."/>
            <person name="Zwiers L.-H."/>
            <person name="Turgeon B."/>
            <person name="Goodwin S."/>
            <person name="Spatafora J."/>
            <person name="Crous P."/>
            <person name="Grigoriev I."/>
        </authorList>
    </citation>
    <scope>NUCLEOTIDE SEQUENCE</scope>
    <source>
        <strain evidence="1">ATCC 200398</strain>
    </source>
</reference>
<proteinExistence type="predicted"/>
<sequence>MDSHEQGASPSLVPSFRLQGDVGFPPDFWITHDCGTCYLLTSEPRKLNLFISAVNFTSPRKGSTTRLIQANLDTNLMKWYLNLRSQSMAMVTATGIPTPRPVHVHGTDFEQLVAEAMSIRLGKPGAFLSRNHTDKSSVQLIYVDTAVTSIYKSFRSHPKDKFNPAADFIKSCIGYTLYYYFHSSLAEVNREIFNGRIQEDLEEWIRCVLNFLDAVREYGKITTTSASEPNEDWTIKLRAPWESIPPHQIPFTIRHYRWACVPKLAGYKASRKFRKHRISLKYSSFNSNHTSPIVAERALERASEHSKNVTQQAATRSELMNQALHGLHSAVGGATGFCITFQGGTLEFSNNPGYPSPSKNQSTYALHTAVGNNQQGTGNAPAVLAQQWRDENMASKTTLGFGHSENTFQGNDEDVLEALYAKQSN</sequence>
<comment type="caution">
    <text evidence="1">The sequence shown here is derived from an EMBL/GenBank/DDBJ whole genome shotgun (WGS) entry which is preliminary data.</text>
</comment>
<accession>A0ACB6RED2</accession>
<keyword evidence="2" id="KW-1185">Reference proteome</keyword>
<organism evidence="1 2">
    <name type="scientific">Lindgomyces ingoldianus</name>
    <dbReference type="NCBI Taxonomy" id="673940"/>
    <lineage>
        <taxon>Eukaryota</taxon>
        <taxon>Fungi</taxon>
        <taxon>Dikarya</taxon>
        <taxon>Ascomycota</taxon>
        <taxon>Pezizomycotina</taxon>
        <taxon>Dothideomycetes</taxon>
        <taxon>Pleosporomycetidae</taxon>
        <taxon>Pleosporales</taxon>
        <taxon>Lindgomycetaceae</taxon>
        <taxon>Lindgomyces</taxon>
    </lineage>
</organism>
<dbReference type="EMBL" id="MU003494">
    <property type="protein sequence ID" value="KAF2476675.1"/>
    <property type="molecule type" value="Genomic_DNA"/>
</dbReference>
<protein>
    <submittedName>
        <fullName evidence="1">Uncharacterized protein</fullName>
    </submittedName>
</protein>
<evidence type="ECO:0000313" key="1">
    <source>
        <dbReference type="EMBL" id="KAF2476675.1"/>
    </source>
</evidence>
<evidence type="ECO:0000313" key="2">
    <source>
        <dbReference type="Proteomes" id="UP000799755"/>
    </source>
</evidence>
<dbReference type="Proteomes" id="UP000799755">
    <property type="component" value="Unassembled WGS sequence"/>
</dbReference>
<name>A0ACB6RED2_9PLEO</name>
<gene>
    <name evidence="1" type="ORF">BDR25DRAFT_349748</name>
</gene>